<dbReference type="EMBL" id="FRDJ01000012">
    <property type="protein sequence ID" value="SHN67619.1"/>
    <property type="molecule type" value="Genomic_DNA"/>
</dbReference>
<keyword evidence="9" id="KW-1185">Reference proteome</keyword>
<dbReference type="GO" id="GO:0003677">
    <property type="term" value="F:DNA binding"/>
    <property type="evidence" value="ECO:0007669"/>
    <property type="project" value="UniProtKB-UniRule"/>
</dbReference>
<evidence type="ECO:0000256" key="2">
    <source>
        <dbReference type="ARBA" id="ARBA00022676"/>
    </source>
</evidence>
<dbReference type="Proteomes" id="UP000184207">
    <property type="component" value="Unassembled WGS sequence"/>
</dbReference>
<keyword evidence="1 6" id="KW-1277">Toxin-antitoxin system</keyword>
<proteinExistence type="inferred from homology"/>
<evidence type="ECO:0000256" key="6">
    <source>
        <dbReference type="PROSITE-ProRule" id="PRU01362"/>
    </source>
</evidence>
<comment type="similarity">
    <text evidence="6">Belongs to the DarT ADP-ribosyltransferase family.</text>
</comment>
<keyword evidence="4 6" id="KW-0548">Nucleotidyltransferase</keyword>
<feature type="active site" evidence="6">
    <location>
        <position position="150"/>
    </location>
</feature>
<dbReference type="AlphaFoldDB" id="A0A1M7TA83"/>
<evidence type="ECO:0000313" key="9">
    <source>
        <dbReference type="Proteomes" id="UP000184207"/>
    </source>
</evidence>
<protein>
    <recommendedName>
        <fullName evidence="7">DarT domain-containing protein</fullName>
    </recommendedName>
</protein>
<comment type="catalytic activity">
    <reaction evidence="6">
        <text>a thymidine in DNA + NAD(+) = an N-(ADP-alpha-D-ribosyl)-thymidine in DNA + nicotinamide + H(+)</text>
        <dbReference type="Rhea" id="RHEA:71651"/>
        <dbReference type="Rhea" id="RHEA-COMP:13556"/>
        <dbReference type="Rhea" id="RHEA-COMP:18051"/>
        <dbReference type="ChEBI" id="CHEBI:15378"/>
        <dbReference type="ChEBI" id="CHEBI:17154"/>
        <dbReference type="ChEBI" id="CHEBI:57540"/>
        <dbReference type="ChEBI" id="CHEBI:137386"/>
        <dbReference type="ChEBI" id="CHEBI:191199"/>
    </reaction>
</comment>
<dbReference type="InterPro" id="IPR029494">
    <property type="entry name" value="DarT"/>
</dbReference>
<keyword evidence="2 6" id="KW-0328">Glycosyltransferase</keyword>
<feature type="active site" description="Proton acceptor" evidence="6">
    <location>
        <position position="48"/>
    </location>
</feature>
<evidence type="ECO:0000259" key="7">
    <source>
        <dbReference type="PROSITE" id="PS52018"/>
    </source>
</evidence>
<keyword evidence="5 6" id="KW-0238">DNA-binding</keyword>
<comment type="caution">
    <text evidence="6">Lacks conserved residue(s) required for the propagation of feature annotation.</text>
</comment>
<dbReference type="PROSITE" id="PS52018">
    <property type="entry name" value="DART"/>
    <property type="match status" value="1"/>
</dbReference>
<dbReference type="GO" id="GO:0016779">
    <property type="term" value="F:nucleotidyltransferase activity"/>
    <property type="evidence" value="ECO:0007669"/>
    <property type="project" value="UniProtKB-UniRule"/>
</dbReference>
<evidence type="ECO:0000256" key="1">
    <source>
        <dbReference type="ARBA" id="ARBA00022649"/>
    </source>
</evidence>
<dbReference type="STRING" id="1121883.SAMN02745226_01767"/>
<feature type="binding site" evidence="6">
    <location>
        <position position="16"/>
    </location>
    <ligand>
        <name>NAD(+)</name>
        <dbReference type="ChEBI" id="CHEBI:57540"/>
    </ligand>
</feature>
<gene>
    <name evidence="8" type="ORF">SAMN02745226_01767</name>
</gene>
<name>A0A1M7TA83_FERGO</name>
<reference evidence="9" key="1">
    <citation type="submission" date="2016-12" db="EMBL/GenBank/DDBJ databases">
        <authorList>
            <person name="Varghese N."/>
            <person name="Submissions S."/>
        </authorList>
    </citation>
    <scope>NUCLEOTIDE SEQUENCE [LARGE SCALE GENOMIC DNA]</scope>
    <source>
        <strain evidence="9">DSM 13020</strain>
    </source>
</reference>
<keyword evidence="3 6" id="KW-0808">Transferase</keyword>
<feature type="binding site" evidence="6">
    <location>
        <begin position="7"/>
        <end position="9"/>
    </location>
    <ligand>
        <name>NAD(+)</name>
        <dbReference type="ChEBI" id="CHEBI:57540"/>
    </ligand>
</feature>
<organism evidence="8 9">
    <name type="scientific">Fervidobacterium gondwanense DSM 13020</name>
    <dbReference type="NCBI Taxonomy" id="1121883"/>
    <lineage>
        <taxon>Bacteria</taxon>
        <taxon>Thermotogati</taxon>
        <taxon>Thermotogota</taxon>
        <taxon>Thermotogae</taxon>
        <taxon>Thermotogales</taxon>
        <taxon>Fervidobacteriaceae</taxon>
        <taxon>Fervidobacterium</taxon>
    </lineage>
</organism>
<evidence type="ECO:0000313" key="8">
    <source>
        <dbReference type="EMBL" id="SHN67619.1"/>
    </source>
</evidence>
<sequence length="204" mass="24283">MFKMLYYIAPISNLHGIFKHRKVFCRKDAERKGLIKEDPSDKDVQRRRTNKIIYEGREKRYNLHDYVNLYINPRNAMLYRYLREKDKIAVLEFSGDLLSKFRYVRYSFKNASADDAIISGSPYLINENIQRIFSSSWNGDEELKKIMQSEVLVFGYVPIDFLVSIITPSKYIEEVKGIVRKYELNIPVFSKSRQIEDIFFESEF</sequence>
<accession>A0A1M7TA83</accession>
<feature type="binding site" evidence="6">
    <location>
        <position position="48"/>
    </location>
    <ligand>
        <name>NAD(+)</name>
        <dbReference type="ChEBI" id="CHEBI:57540"/>
    </ligand>
</feature>
<dbReference type="GO" id="GO:0016757">
    <property type="term" value="F:glycosyltransferase activity"/>
    <property type="evidence" value="ECO:0007669"/>
    <property type="project" value="UniProtKB-UniRule"/>
</dbReference>
<evidence type="ECO:0000256" key="3">
    <source>
        <dbReference type="ARBA" id="ARBA00022679"/>
    </source>
</evidence>
<evidence type="ECO:0000256" key="5">
    <source>
        <dbReference type="ARBA" id="ARBA00023125"/>
    </source>
</evidence>
<feature type="domain" description="DarT" evidence="7">
    <location>
        <begin position="3"/>
        <end position="196"/>
    </location>
</feature>
<dbReference type="Pfam" id="PF14487">
    <property type="entry name" value="DarT"/>
    <property type="match status" value="1"/>
</dbReference>
<evidence type="ECO:0000256" key="4">
    <source>
        <dbReference type="ARBA" id="ARBA00022695"/>
    </source>
</evidence>